<evidence type="ECO:0000256" key="4">
    <source>
        <dbReference type="SAM" id="MobiDB-lite"/>
    </source>
</evidence>
<dbReference type="FunFam" id="2.30.30.40:FF:000072">
    <property type="entry name" value="Unconventional Myosin IB"/>
    <property type="match status" value="2"/>
</dbReference>
<dbReference type="PANTHER" id="PTHR14167:SF23">
    <property type="entry name" value="CD2-ASSOCIATED PROTEIN"/>
    <property type="match status" value="1"/>
</dbReference>
<feature type="compositionally biased region" description="Basic and acidic residues" evidence="4">
    <location>
        <begin position="359"/>
        <end position="385"/>
    </location>
</feature>
<accession>A0AAV7RBQ1</accession>
<dbReference type="SMART" id="SM00326">
    <property type="entry name" value="SH3"/>
    <property type="match status" value="3"/>
</dbReference>
<feature type="coiled-coil region" evidence="3">
    <location>
        <begin position="663"/>
        <end position="708"/>
    </location>
</feature>
<dbReference type="Proteomes" id="UP001066276">
    <property type="component" value="Chromosome 5"/>
</dbReference>
<feature type="domain" description="SH3" evidence="5">
    <location>
        <begin position="1"/>
        <end position="59"/>
    </location>
</feature>
<evidence type="ECO:0000313" key="6">
    <source>
        <dbReference type="EMBL" id="KAJ1149257.1"/>
    </source>
</evidence>
<dbReference type="SUPFAM" id="SSF50044">
    <property type="entry name" value="SH3-domain"/>
    <property type="match status" value="3"/>
</dbReference>
<dbReference type="InterPro" id="IPR036028">
    <property type="entry name" value="SH3-like_dom_sf"/>
</dbReference>
<dbReference type="CDD" id="cd12054">
    <property type="entry name" value="SH3_CD2AP_2"/>
    <property type="match status" value="1"/>
</dbReference>
<dbReference type="PRINTS" id="PR00452">
    <property type="entry name" value="SH3DOMAIN"/>
</dbReference>
<dbReference type="Gene3D" id="2.30.30.40">
    <property type="entry name" value="SH3 Domains"/>
    <property type="match status" value="3"/>
</dbReference>
<dbReference type="EMBL" id="JANPWB010000009">
    <property type="protein sequence ID" value="KAJ1149257.1"/>
    <property type="molecule type" value="Genomic_DNA"/>
</dbReference>
<feature type="region of interest" description="Disordered" evidence="4">
    <location>
        <begin position="780"/>
        <end position="803"/>
    </location>
</feature>
<feature type="compositionally biased region" description="Acidic residues" evidence="4">
    <location>
        <begin position="172"/>
        <end position="183"/>
    </location>
</feature>
<evidence type="ECO:0000313" key="7">
    <source>
        <dbReference type="Proteomes" id="UP001066276"/>
    </source>
</evidence>
<dbReference type="InterPro" id="IPR035776">
    <property type="entry name" value="CD2AP_SH_2"/>
</dbReference>
<dbReference type="GO" id="GO:0007015">
    <property type="term" value="P:actin filament organization"/>
    <property type="evidence" value="ECO:0007669"/>
    <property type="project" value="TreeGrafter"/>
</dbReference>
<feature type="domain" description="SH3" evidence="5">
    <location>
        <begin position="110"/>
        <end position="169"/>
    </location>
</feature>
<protein>
    <recommendedName>
        <fullName evidence="5">SH3 domain-containing protein</fullName>
    </recommendedName>
</protein>
<dbReference type="GO" id="GO:0016477">
    <property type="term" value="P:cell migration"/>
    <property type="evidence" value="ECO:0007669"/>
    <property type="project" value="TreeGrafter"/>
</dbReference>
<keyword evidence="3" id="KW-0175">Coiled coil</keyword>
<sequence length="803" mass="87581">MVEYIVEYDYEAVHEDELTIRVGEIIKNVKRLEEEGWMEGEVHGRRGMFPDNFVKEIKKDPDLRDRDENVPVKREKSGNVASLVQRMSTYGVLPIGIQPHPQTKNCKKKAKARQCKVLFDYAPQNEDELELKVGDVVDITGEVEEGWWSGTLNGKSGLFPSNFVKEIELSDDLETQEDLDDSEPSVLGLNSPVTPVSPVLSPGNGIESVSQTQPKKIRGVGLGDIFKEGGVRLKPRISSSDVEDKKLERPLPTLPTGPKLANVFSIDVGKVDPDGKSKVKEYCRALFSYEGSNDDELTFKEGDIITLISKDTGDVGWWKGELNGKEGVFPDNFAAIIQDAEKDKPKKPPPPAKSAAPKPELRNEEKKAIPTRLEEKDKTSLDHKPIKPVAPQVPPKKPMPPSKSSNLLKSVVPPPKRPDKPAIPTPVSKPNGEIPAIRPKSDLDLIIKPKPDRDSWRPKSIDAGPLSVKSTKEPGSSFDDVIPTSDNLSHPTANRPKMQGKRLPGRFNGSHSPVTDLKDVSEVPKEEAYESAKPKPFDGRKPSLPHSTPTLPQSTPLLPSSTPLLPSSTPLLPSSTPLLPSSTPLLPSSTPLLPSSTPPLTSSTPSLTSSTPSLTSSTPSFTTPIPISLPSTTPGSTTPRANLFNSVDSFRVKAEGDDSTSVVEDLKAQISELLMIVEALKKEHGKELEKIKRDLEEEKFMRNILEAAYVSFHQYHFCPEFSRRSRMTGPSNPCGSGLGTESLVSRAVEHGHRSSNQTYPFGGSSVAAAGEVSLPELVQSPPSCVEIEPGQFTSSDLHPKSVT</sequence>
<dbReference type="InterPro" id="IPR035775">
    <property type="entry name" value="CD2AP_SH3_1"/>
</dbReference>
<feature type="compositionally biased region" description="Pro residues" evidence="4">
    <location>
        <begin position="391"/>
        <end position="401"/>
    </location>
</feature>
<dbReference type="PANTHER" id="PTHR14167">
    <property type="entry name" value="SH3 DOMAIN-CONTAINING"/>
    <property type="match status" value="1"/>
</dbReference>
<dbReference type="PROSITE" id="PS50002">
    <property type="entry name" value="SH3"/>
    <property type="match status" value="3"/>
</dbReference>
<feature type="compositionally biased region" description="Low complexity" evidence="4">
    <location>
        <begin position="402"/>
        <end position="411"/>
    </location>
</feature>
<dbReference type="AlphaFoldDB" id="A0AAV7RBQ1"/>
<feature type="compositionally biased region" description="Low complexity" evidence="4">
    <location>
        <begin position="542"/>
        <end position="639"/>
    </location>
</feature>
<dbReference type="InterPro" id="IPR050384">
    <property type="entry name" value="Endophilin_SH3RF"/>
</dbReference>
<gene>
    <name evidence="6" type="ORF">NDU88_002072</name>
</gene>
<feature type="domain" description="SH3" evidence="5">
    <location>
        <begin position="278"/>
        <end position="339"/>
    </location>
</feature>
<dbReference type="InterPro" id="IPR001452">
    <property type="entry name" value="SH3_domain"/>
</dbReference>
<keyword evidence="1 2" id="KW-0728">SH3 domain</keyword>
<name>A0AAV7RBQ1_PLEWA</name>
<comment type="caution">
    <text evidence="6">The sequence shown here is derived from an EMBL/GenBank/DDBJ whole genome shotgun (WGS) entry which is preliminary data.</text>
</comment>
<proteinExistence type="predicted"/>
<keyword evidence="7" id="KW-1185">Reference proteome</keyword>
<evidence type="ECO:0000256" key="1">
    <source>
        <dbReference type="ARBA" id="ARBA00022443"/>
    </source>
</evidence>
<dbReference type="CDD" id="cd12056">
    <property type="entry name" value="SH3_CD2AP_3"/>
    <property type="match status" value="1"/>
</dbReference>
<evidence type="ECO:0000259" key="5">
    <source>
        <dbReference type="PROSITE" id="PS50002"/>
    </source>
</evidence>
<dbReference type="Pfam" id="PF14604">
    <property type="entry name" value="SH3_9"/>
    <property type="match status" value="1"/>
</dbReference>
<dbReference type="PRINTS" id="PR01217">
    <property type="entry name" value="PRICHEXTENSN"/>
</dbReference>
<evidence type="ECO:0000256" key="2">
    <source>
        <dbReference type="PROSITE-ProRule" id="PRU00192"/>
    </source>
</evidence>
<reference evidence="6" key="1">
    <citation type="journal article" date="2022" name="bioRxiv">
        <title>Sequencing and chromosome-scale assembly of the giantPleurodeles waltlgenome.</title>
        <authorList>
            <person name="Brown T."/>
            <person name="Elewa A."/>
            <person name="Iarovenko S."/>
            <person name="Subramanian E."/>
            <person name="Araus A.J."/>
            <person name="Petzold A."/>
            <person name="Susuki M."/>
            <person name="Suzuki K.-i.T."/>
            <person name="Hayashi T."/>
            <person name="Toyoda A."/>
            <person name="Oliveira C."/>
            <person name="Osipova E."/>
            <person name="Leigh N.D."/>
            <person name="Simon A."/>
            <person name="Yun M.H."/>
        </authorList>
    </citation>
    <scope>NUCLEOTIDE SEQUENCE</scope>
    <source>
        <strain evidence="6">20211129_DDA</strain>
        <tissue evidence="6">Liver</tissue>
    </source>
</reference>
<dbReference type="InterPro" id="IPR035777">
    <property type="entry name" value="CD2AP_SH3_3"/>
</dbReference>
<evidence type="ECO:0000256" key="3">
    <source>
        <dbReference type="SAM" id="Coils"/>
    </source>
</evidence>
<dbReference type="Pfam" id="PF00018">
    <property type="entry name" value="SH3_1"/>
    <property type="match status" value="2"/>
</dbReference>
<feature type="compositionally biased region" description="Low complexity" evidence="4">
    <location>
        <begin position="191"/>
        <end position="202"/>
    </location>
</feature>
<feature type="compositionally biased region" description="Basic and acidic residues" evidence="4">
    <location>
        <begin position="439"/>
        <end position="460"/>
    </location>
</feature>
<dbReference type="CDD" id="cd12053">
    <property type="entry name" value="SH3_CD2AP_1"/>
    <property type="match status" value="1"/>
</dbReference>
<dbReference type="FunFam" id="2.30.30.40:FF:000112">
    <property type="entry name" value="SH3 domain-containing kinase-binding protein 1"/>
    <property type="match status" value="1"/>
</dbReference>
<organism evidence="6 7">
    <name type="scientific">Pleurodeles waltl</name>
    <name type="common">Iberian ribbed newt</name>
    <dbReference type="NCBI Taxonomy" id="8319"/>
    <lineage>
        <taxon>Eukaryota</taxon>
        <taxon>Metazoa</taxon>
        <taxon>Chordata</taxon>
        <taxon>Craniata</taxon>
        <taxon>Vertebrata</taxon>
        <taxon>Euteleostomi</taxon>
        <taxon>Amphibia</taxon>
        <taxon>Batrachia</taxon>
        <taxon>Caudata</taxon>
        <taxon>Salamandroidea</taxon>
        <taxon>Salamandridae</taxon>
        <taxon>Pleurodelinae</taxon>
        <taxon>Pleurodeles</taxon>
    </lineage>
</organism>
<feature type="region of interest" description="Disordered" evidence="4">
    <location>
        <begin position="341"/>
        <end position="640"/>
    </location>
</feature>
<feature type="compositionally biased region" description="Basic and acidic residues" evidence="4">
    <location>
        <begin position="516"/>
        <end position="541"/>
    </location>
</feature>
<feature type="region of interest" description="Disordered" evidence="4">
    <location>
        <begin position="172"/>
        <end position="212"/>
    </location>
</feature>
<feature type="compositionally biased region" description="Polar residues" evidence="4">
    <location>
        <begin position="791"/>
        <end position="803"/>
    </location>
</feature>